<dbReference type="GO" id="GO:0016020">
    <property type="term" value="C:membrane"/>
    <property type="evidence" value="ECO:0007669"/>
    <property type="project" value="UniProtKB-SubCell"/>
</dbReference>
<dbReference type="EC" id="3.2.2.6" evidence="2"/>
<comment type="catalytic activity">
    <reaction evidence="10">
        <text>NAD(+) + H2O = ADP-D-ribose + nicotinamide + H(+)</text>
        <dbReference type="Rhea" id="RHEA:16301"/>
        <dbReference type="ChEBI" id="CHEBI:15377"/>
        <dbReference type="ChEBI" id="CHEBI:15378"/>
        <dbReference type="ChEBI" id="CHEBI:17154"/>
        <dbReference type="ChEBI" id="CHEBI:57540"/>
        <dbReference type="ChEBI" id="CHEBI:57967"/>
        <dbReference type="EC" id="3.2.2.6"/>
    </reaction>
    <physiologicalReaction direction="left-to-right" evidence="10">
        <dbReference type="Rhea" id="RHEA:16302"/>
    </physiologicalReaction>
</comment>
<evidence type="ECO:0000313" key="13">
    <source>
        <dbReference type="EMBL" id="PHT33034.1"/>
    </source>
</evidence>
<dbReference type="InterPro" id="IPR027417">
    <property type="entry name" value="P-loop_NTPase"/>
</dbReference>
<reference evidence="13 14" key="1">
    <citation type="journal article" date="2017" name="Genome Biol.">
        <title>New reference genome sequences of hot pepper reveal the massive evolution of plant disease-resistance genes by retroduplication.</title>
        <authorList>
            <person name="Kim S."/>
            <person name="Park J."/>
            <person name="Yeom S.I."/>
            <person name="Kim Y.M."/>
            <person name="Seo E."/>
            <person name="Kim K.T."/>
            <person name="Kim M.S."/>
            <person name="Lee J.M."/>
            <person name="Cheong K."/>
            <person name="Shin H.S."/>
            <person name="Kim S.B."/>
            <person name="Han K."/>
            <person name="Lee J."/>
            <person name="Park M."/>
            <person name="Lee H.A."/>
            <person name="Lee H.Y."/>
            <person name="Lee Y."/>
            <person name="Oh S."/>
            <person name="Lee J.H."/>
            <person name="Choi E."/>
            <person name="Choi E."/>
            <person name="Lee S.E."/>
            <person name="Jeon J."/>
            <person name="Kim H."/>
            <person name="Choi G."/>
            <person name="Song H."/>
            <person name="Lee J."/>
            <person name="Lee S.C."/>
            <person name="Kwon J.K."/>
            <person name="Lee H.Y."/>
            <person name="Koo N."/>
            <person name="Hong Y."/>
            <person name="Kim R.W."/>
            <person name="Kang W.H."/>
            <person name="Huh J.H."/>
            <person name="Kang B.C."/>
            <person name="Yang T.J."/>
            <person name="Lee Y.H."/>
            <person name="Bennetzen J.L."/>
            <person name="Choi D."/>
        </authorList>
    </citation>
    <scope>NUCLEOTIDE SEQUENCE [LARGE SCALE GENOMIC DNA]</scope>
    <source>
        <strain evidence="14">cv. PBC81</strain>
    </source>
</reference>
<evidence type="ECO:0000256" key="5">
    <source>
        <dbReference type="ARBA" id="ARBA00022801"/>
    </source>
</evidence>
<dbReference type="OrthoDB" id="674604at2759"/>
<protein>
    <recommendedName>
        <fullName evidence="2">ADP-ribosyl cyclase/cyclic ADP-ribose hydrolase</fullName>
        <ecNumber evidence="2">3.2.2.6</ecNumber>
    </recommendedName>
</protein>
<dbReference type="InterPro" id="IPR058192">
    <property type="entry name" value="WHD_ROQ1-like"/>
</dbReference>
<organism evidence="13 14">
    <name type="scientific">Capsicum baccatum</name>
    <name type="common">Peruvian pepper</name>
    <dbReference type="NCBI Taxonomy" id="33114"/>
    <lineage>
        <taxon>Eukaryota</taxon>
        <taxon>Viridiplantae</taxon>
        <taxon>Streptophyta</taxon>
        <taxon>Embryophyta</taxon>
        <taxon>Tracheophyta</taxon>
        <taxon>Spermatophyta</taxon>
        <taxon>Magnoliopsida</taxon>
        <taxon>eudicotyledons</taxon>
        <taxon>Gunneridae</taxon>
        <taxon>Pentapetalae</taxon>
        <taxon>asterids</taxon>
        <taxon>lamiids</taxon>
        <taxon>Solanales</taxon>
        <taxon>Solanaceae</taxon>
        <taxon>Solanoideae</taxon>
        <taxon>Capsiceae</taxon>
        <taxon>Capsicum</taxon>
    </lineage>
</organism>
<dbReference type="InterPro" id="IPR003591">
    <property type="entry name" value="Leu-rich_rpt_typical-subtyp"/>
</dbReference>
<dbReference type="SMART" id="SM00255">
    <property type="entry name" value="TIR"/>
    <property type="match status" value="1"/>
</dbReference>
<dbReference type="InterPro" id="IPR055414">
    <property type="entry name" value="LRR_R13L4/SHOC2-like"/>
</dbReference>
<name>A0A2G2VJ89_CAPBA</name>
<feature type="compositionally biased region" description="Basic residues" evidence="11">
    <location>
        <begin position="1312"/>
        <end position="1326"/>
    </location>
</feature>
<evidence type="ECO:0000256" key="6">
    <source>
        <dbReference type="ARBA" id="ARBA00022821"/>
    </source>
</evidence>
<dbReference type="InterPro" id="IPR002182">
    <property type="entry name" value="NB-ARC"/>
</dbReference>
<dbReference type="FunFam" id="3.40.50.10140:FF:000007">
    <property type="entry name" value="Disease resistance protein (TIR-NBS-LRR class)"/>
    <property type="match status" value="1"/>
</dbReference>
<dbReference type="SUPFAM" id="SSF52058">
    <property type="entry name" value="L domain-like"/>
    <property type="match status" value="2"/>
</dbReference>
<dbReference type="PROSITE" id="PS50104">
    <property type="entry name" value="TIR"/>
    <property type="match status" value="1"/>
</dbReference>
<keyword evidence="7" id="KW-0520">NAD</keyword>
<dbReference type="SUPFAM" id="SSF52540">
    <property type="entry name" value="P-loop containing nucleoside triphosphate hydrolases"/>
    <property type="match status" value="1"/>
</dbReference>
<dbReference type="Pfam" id="PF20160">
    <property type="entry name" value="C-JID"/>
    <property type="match status" value="1"/>
</dbReference>
<keyword evidence="3" id="KW-0433">Leucine-rich repeat</keyword>
<keyword evidence="5" id="KW-0378">Hydrolase</keyword>
<evidence type="ECO:0000256" key="11">
    <source>
        <dbReference type="SAM" id="MobiDB-lite"/>
    </source>
</evidence>
<keyword evidence="6" id="KW-0611">Plant defense</keyword>
<comment type="caution">
    <text evidence="13">The sequence shown here is derived from an EMBL/GenBank/DDBJ whole genome shotgun (WGS) entry which is preliminary data.</text>
</comment>
<evidence type="ECO:0000256" key="8">
    <source>
        <dbReference type="ARBA" id="ARBA00023054"/>
    </source>
</evidence>
<dbReference type="Gene3D" id="3.80.10.10">
    <property type="entry name" value="Ribonuclease Inhibitor"/>
    <property type="match status" value="4"/>
</dbReference>
<dbReference type="Gene3D" id="1.10.8.430">
    <property type="entry name" value="Helical domain of apoptotic protease-activating factors"/>
    <property type="match status" value="1"/>
</dbReference>
<dbReference type="GO" id="GO:0061809">
    <property type="term" value="F:NAD+ nucleosidase activity, cyclic ADP-ribose generating"/>
    <property type="evidence" value="ECO:0007669"/>
    <property type="project" value="UniProtKB-EC"/>
</dbReference>
<dbReference type="InterPro" id="IPR032675">
    <property type="entry name" value="LRR_dom_sf"/>
</dbReference>
<dbReference type="Pfam" id="PF01582">
    <property type="entry name" value="TIR"/>
    <property type="match status" value="1"/>
</dbReference>
<dbReference type="InterPro" id="IPR042197">
    <property type="entry name" value="Apaf_helical"/>
</dbReference>
<sequence>MSQASSSKTFKYDVFLSFRGEDTRRTFVSHLYNALEQKGIRTFKDDERLETGKSISGELLKAIEEARFAVVIFSRSYASSRWCLEELSHIIKCKNELEQIVIPVFYDVSPSDVRHQNPPFAKSFSKHEKKYRDDIEKVQRWRDAFAEAGKISGYHLQNFKDEAECIKKLVDDIFPKSLQVISPFPESLVGMQSQVEKVTSLLDMESNDVRSIGIWGMGGIGKTEIASVLYQRYRHRFEADCFLGDVGTLYQRNGLTWLAQVVIRKLLGEKMTLTSEHEGMIILKNMLRWKKVLFILDDVNHREQLEYLVGGKEWFGKGSRIILTARDRHLLISHVGDNVYEVQLLSEDEALELFSRHAFREKTPKEDFMELSRQVVEYAGGLPLALKVLGSSVYGRNKGLWRDIIDRLKEIPNDDILGKLKIGLDGLKKDEMRIFLDIASLYNDRPVYYVEQILKSCGIHMVGISRLIEKSLLSISSYFCHFKMHNLIREMGENVLREEYKNSRIWLPKEVHDLFAGKLKTKKVESLRIPKGYRFEDDHVNHSKIFKKMERLQVLILDNQTICSESIITCLPSSLRWIEWPDYPSSSLPEGFDPSHLVGLCLYRSRLVELWPIRKKLSNLQHLDLRDSLELTRTPNFGDMPVLETLNLWHCENLEEVHPSIGHCRMLTSLNLYGCVKLKKLPKFVTMESLETLLLDECTSLEEFPEICGDMLRLSKLGVGSPWIRSLPPSLSALNFMKLRGGEVLQSIPEAIRNLESLYIEGCNKLTTLPNSIFESQQLEDLSIVRCSGLVEIPTSLGVQKKLNRLAIYRCENLKKLPSYIQMESLQLIDLNNCPKLDTFPEINGAMPCLKRLTLNSTGIRELPSSIGNLSGLYDINLNGCEDLVSLPNSLCNLMNLQFLCLRGCKKLEKLPDNIGDMQELEILYATETAISQPPTSIAKLGKLTALRFSHVFQHSSSFILRELSGLSSLTDLHLSNLNILGGLPEELGSLLFLDELNLSGSNISCLPKSIKQLLQLQRLDVQFCQNLKELPGEQLPPNLTDLYLDYHLFLKSIRDLVTKCLKLHVLSVSRCGHEESECGTVSTSQVNVLKSLQQLIRTCFQCDFHHREYVLISFPEVRSPELFNYQFINKHQISIDLNPSWYTNKFMGFTICYGCNTTRVSVVATLVCKSDPERKHSLKYVIKCWFKSSVMCFIYIPFETLWHASGNKVGKNPNDYFLFEVSSNLRQEICWRIRLEYENKNKRWRRKQRAMQGPKLFPVLPKDSAVTTEIGFSRASAEYDIATDREEHKSHNIELIRVCGSPSRKMDDVPRKRKRKRNRKKKRKVAAATDEQFA</sequence>
<dbReference type="SMART" id="SM00369">
    <property type="entry name" value="LRR_TYP"/>
    <property type="match status" value="5"/>
</dbReference>
<dbReference type="EMBL" id="MLFT02000012">
    <property type="protein sequence ID" value="PHT33034.1"/>
    <property type="molecule type" value="Genomic_DNA"/>
</dbReference>
<evidence type="ECO:0000256" key="4">
    <source>
        <dbReference type="ARBA" id="ARBA00022737"/>
    </source>
</evidence>
<evidence type="ECO:0000313" key="14">
    <source>
        <dbReference type="Proteomes" id="UP000224567"/>
    </source>
</evidence>
<accession>A0A2G2VJ89</accession>
<evidence type="ECO:0000256" key="1">
    <source>
        <dbReference type="ARBA" id="ARBA00004170"/>
    </source>
</evidence>
<evidence type="ECO:0000256" key="9">
    <source>
        <dbReference type="ARBA" id="ARBA00023136"/>
    </source>
</evidence>
<dbReference type="PANTHER" id="PTHR11017">
    <property type="entry name" value="LEUCINE-RICH REPEAT-CONTAINING PROTEIN"/>
    <property type="match status" value="1"/>
</dbReference>
<dbReference type="GO" id="GO:0006952">
    <property type="term" value="P:defense response"/>
    <property type="evidence" value="ECO:0007669"/>
    <property type="project" value="UniProtKB-KW"/>
</dbReference>
<dbReference type="Pfam" id="PF23598">
    <property type="entry name" value="LRR_14"/>
    <property type="match status" value="1"/>
</dbReference>
<evidence type="ECO:0000256" key="7">
    <source>
        <dbReference type="ARBA" id="ARBA00023027"/>
    </source>
</evidence>
<keyword evidence="9" id="KW-0472">Membrane</keyword>
<evidence type="ECO:0000256" key="2">
    <source>
        <dbReference type="ARBA" id="ARBA00011982"/>
    </source>
</evidence>
<dbReference type="PANTHER" id="PTHR11017:SF392">
    <property type="entry name" value="ADP-RIBOSYL CYCLASE_CYCLIC ADP-RIBOSE HYDROLASE"/>
    <property type="match status" value="1"/>
</dbReference>
<dbReference type="Pfam" id="PF23282">
    <property type="entry name" value="WHD_ROQ1"/>
    <property type="match status" value="1"/>
</dbReference>
<dbReference type="Pfam" id="PF00931">
    <property type="entry name" value="NB-ARC"/>
    <property type="match status" value="1"/>
</dbReference>
<dbReference type="InterPro" id="IPR044974">
    <property type="entry name" value="Disease_R_plants"/>
</dbReference>
<evidence type="ECO:0000259" key="12">
    <source>
        <dbReference type="PROSITE" id="PS50104"/>
    </source>
</evidence>
<dbReference type="InterPro" id="IPR035897">
    <property type="entry name" value="Toll_tir_struct_dom_sf"/>
</dbReference>
<proteinExistence type="predicted"/>
<dbReference type="Gene3D" id="3.40.50.300">
    <property type="entry name" value="P-loop containing nucleotide triphosphate hydrolases"/>
    <property type="match status" value="1"/>
</dbReference>
<dbReference type="Proteomes" id="UP000224567">
    <property type="component" value="Unassembled WGS sequence"/>
</dbReference>
<dbReference type="InterPro" id="IPR000157">
    <property type="entry name" value="TIR_dom"/>
</dbReference>
<evidence type="ECO:0000256" key="3">
    <source>
        <dbReference type="ARBA" id="ARBA00022614"/>
    </source>
</evidence>
<feature type="domain" description="TIR" evidence="12">
    <location>
        <begin position="10"/>
        <end position="177"/>
    </location>
</feature>
<dbReference type="GO" id="GO:0043531">
    <property type="term" value="F:ADP binding"/>
    <property type="evidence" value="ECO:0007669"/>
    <property type="project" value="InterPro"/>
</dbReference>
<keyword evidence="4" id="KW-0677">Repeat</keyword>
<dbReference type="GO" id="GO:0005524">
    <property type="term" value="F:ATP binding"/>
    <property type="evidence" value="ECO:0007669"/>
    <property type="project" value="UniProtKB-KW"/>
</dbReference>
<dbReference type="Gene3D" id="3.40.50.10140">
    <property type="entry name" value="Toll/interleukin-1 receptor homology (TIR) domain"/>
    <property type="match status" value="1"/>
</dbReference>
<dbReference type="PRINTS" id="PR00364">
    <property type="entry name" value="DISEASERSIST"/>
</dbReference>
<dbReference type="GO" id="GO:0007165">
    <property type="term" value="P:signal transduction"/>
    <property type="evidence" value="ECO:0007669"/>
    <property type="project" value="InterPro"/>
</dbReference>
<evidence type="ECO:0000256" key="10">
    <source>
        <dbReference type="ARBA" id="ARBA00047304"/>
    </source>
</evidence>
<dbReference type="SUPFAM" id="SSF52200">
    <property type="entry name" value="Toll/Interleukin receptor TIR domain"/>
    <property type="match status" value="1"/>
</dbReference>
<dbReference type="GO" id="GO:0051707">
    <property type="term" value="P:response to other organism"/>
    <property type="evidence" value="ECO:0007669"/>
    <property type="project" value="UniProtKB-ARBA"/>
</dbReference>
<keyword evidence="8" id="KW-0175">Coiled coil</keyword>
<gene>
    <name evidence="13" type="ORF">CQW23_29371</name>
</gene>
<reference evidence="14" key="2">
    <citation type="journal article" date="2017" name="J. Anim. Genet.">
        <title>Multiple reference genome sequences of hot pepper reveal the massive evolution of plant disease resistance genes by retroduplication.</title>
        <authorList>
            <person name="Kim S."/>
            <person name="Park J."/>
            <person name="Yeom S.-I."/>
            <person name="Kim Y.-M."/>
            <person name="Seo E."/>
            <person name="Kim K.-T."/>
            <person name="Kim M.-S."/>
            <person name="Lee J.M."/>
            <person name="Cheong K."/>
            <person name="Shin H.-S."/>
            <person name="Kim S.-B."/>
            <person name="Han K."/>
            <person name="Lee J."/>
            <person name="Park M."/>
            <person name="Lee H.-A."/>
            <person name="Lee H.-Y."/>
            <person name="Lee Y."/>
            <person name="Oh S."/>
            <person name="Lee J.H."/>
            <person name="Choi E."/>
            <person name="Choi E."/>
            <person name="Lee S.E."/>
            <person name="Jeon J."/>
            <person name="Kim H."/>
            <person name="Choi G."/>
            <person name="Song H."/>
            <person name="Lee J."/>
            <person name="Lee S.-C."/>
            <person name="Kwon J.-K."/>
            <person name="Lee H.-Y."/>
            <person name="Koo N."/>
            <person name="Hong Y."/>
            <person name="Kim R.W."/>
            <person name="Kang W.-H."/>
            <person name="Huh J.H."/>
            <person name="Kang B.-C."/>
            <person name="Yang T.-J."/>
            <person name="Lee Y.-H."/>
            <person name="Bennetzen J.L."/>
            <person name="Choi D."/>
        </authorList>
    </citation>
    <scope>NUCLEOTIDE SEQUENCE [LARGE SCALE GENOMIC DNA]</scope>
    <source>
        <strain evidence="14">cv. PBC81</strain>
    </source>
</reference>
<dbReference type="InterPro" id="IPR045344">
    <property type="entry name" value="C-JID"/>
</dbReference>
<keyword evidence="14" id="KW-1185">Reference proteome</keyword>
<feature type="region of interest" description="Disordered" evidence="11">
    <location>
        <begin position="1302"/>
        <end position="1335"/>
    </location>
</feature>
<comment type="subcellular location">
    <subcellularLocation>
        <location evidence="1">Membrane</location>
        <topology evidence="1">Peripheral membrane protein</topology>
    </subcellularLocation>
</comment>